<dbReference type="CDD" id="cd00771">
    <property type="entry name" value="ThrRS_core"/>
    <property type="match status" value="1"/>
</dbReference>
<evidence type="ECO:0000256" key="12">
    <source>
        <dbReference type="ARBA" id="ARBA00049515"/>
    </source>
</evidence>
<keyword evidence="4" id="KW-0436">Ligase</keyword>
<keyword evidence="7" id="KW-0648">Protein biosynthesis</keyword>
<dbReference type="GO" id="GO:0006435">
    <property type="term" value="P:threonyl-tRNA aminoacylation"/>
    <property type="evidence" value="ECO:0007669"/>
    <property type="project" value="InterPro"/>
</dbReference>
<dbReference type="GO" id="GO:0004829">
    <property type="term" value="F:threonine-tRNA ligase activity"/>
    <property type="evidence" value="ECO:0007669"/>
    <property type="project" value="UniProtKB-EC"/>
</dbReference>
<feature type="domain" description="Aminoacyl-transfer RNA synthetases class-II family profile" evidence="14">
    <location>
        <begin position="95"/>
        <end position="388"/>
    </location>
</feature>
<feature type="compositionally biased region" description="Polar residues" evidence="13">
    <location>
        <begin position="43"/>
        <end position="61"/>
    </location>
</feature>
<dbReference type="EMBL" id="ML976998">
    <property type="protein sequence ID" value="KAF1954548.1"/>
    <property type="molecule type" value="Genomic_DNA"/>
</dbReference>
<evidence type="ECO:0000256" key="10">
    <source>
        <dbReference type="ARBA" id="ARBA00023146"/>
    </source>
</evidence>
<dbReference type="OrthoDB" id="5423599at2759"/>
<dbReference type="InterPro" id="IPR036621">
    <property type="entry name" value="Anticodon-bd_dom_sf"/>
</dbReference>
<feature type="region of interest" description="Disordered" evidence="13">
    <location>
        <begin position="43"/>
        <end position="69"/>
    </location>
</feature>
<evidence type="ECO:0000313" key="16">
    <source>
        <dbReference type="Proteomes" id="UP000800035"/>
    </source>
</evidence>
<dbReference type="FunFam" id="3.30.930.10:FF:000039">
    <property type="entry name" value="Threonyl-tRNA synthetase, mitochondrial"/>
    <property type="match status" value="1"/>
</dbReference>
<evidence type="ECO:0000259" key="14">
    <source>
        <dbReference type="PROSITE" id="PS50862"/>
    </source>
</evidence>
<keyword evidence="8" id="KW-0809">Transit peptide</keyword>
<dbReference type="Proteomes" id="UP000800035">
    <property type="component" value="Unassembled WGS sequence"/>
</dbReference>
<evidence type="ECO:0000256" key="4">
    <source>
        <dbReference type="ARBA" id="ARBA00022598"/>
    </source>
</evidence>
<evidence type="ECO:0000256" key="2">
    <source>
        <dbReference type="ARBA" id="ARBA00008226"/>
    </source>
</evidence>
<proteinExistence type="inferred from homology"/>
<dbReference type="Gene3D" id="3.40.50.800">
    <property type="entry name" value="Anticodon-binding domain"/>
    <property type="match status" value="1"/>
</dbReference>
<name>A0A6A5TQ32_9PLEO</name>
<evidence type="ECO:0000256" key="7">
    <source>
        <dbReference type="ARBA" id="ARBA00022917"/>
    </source>
</evidence>
<evidence type="ECO:0000256" key="9">
    <source>
        <dbReference type="ARBA" id="ARBA00023128"/>
    </source>
</evidence>
<dbReference type="PROSITE" id="PS50862">
    <property type="entry name" value="AA_TRNA_LIGASE_II"/>
    <property type="match status" value="1"/>
</dbReference>
<dbReference type="GO" id="GO:0005524">
    <property type="term" value="F:ATP binding"/>
    <property type="evidence" value="ECO:0007669"/>
    <property type="project" value="UniProtKB-KW"/>
</dbReference>
<keyword evidence="6" id="KW-0067">ATP-binding</keyword>
<evidence type="ECO:0000313" key="15">
    <source>
        <dbReference type="EMBL" id="KAF1954548.1"/>
    </source>
</evidence>
<comment type="catalytic activity">
    <reaction evidence="12">
        <text>tRNA(Thr) + L-threonine + ATP = L-threonyl-tRNA(Thr) + AMP + diphosphate + H(+)</text>
        <dbReference type="Rhea" id="RHEA:24624"/>
        <dbReference type="Rhea" id="RHEA-COMP:9670"/>
        <dbReference type="Rhea" id="RHEA-COMP:9704"/>
        <dbReference type="ChEBI" id="CHEBI:15378"/>
        <dbReference type="ChEBI" id="CHEBI:30616"/>
        <dbReference type="ChEBI" id="CHEBI:33019"/>
        <dbReference type="ChEBI" id="CHEBI:57926"/>
        <dbReference type="ChEBI" id="CHEBI:78442"/>
        <dbReference type="ChEBI" id="CHEBI:78534"/>
        <dbReference type="ChEBI" id="CHEBI:456215"/>
        <dbReference type="EC" id="6.1.1.3"/>
    </reaction>
</comment>
<dbReference type="EC" id="6.1.1.3" evidence="3"/>
<evidence type="ECO:0000256" key="8">
    <source>
        <dbReference type="ARBA" id="ARBA00022946"/>
    </source>
</evidence>
<evidence type="ECO:0000256" key="6">
    <source>
        <dbReference type="ARBA" id="ARBA00022840"/>
    </source>
</evidence>
<dbReference type="InterPro" id="IPR002320">
    <property type="entry name" value="Thr-tRNA-ligase_IIa"/>
</dbReference>
<gene>
    <name evidence="15" type="ORF">CC80DRAFT_493694</name>
</gene>
<dbReference type="SUPFAM" id="SSF52954">
    <property type="entry name" value="Class II aaRS ABD-related"/>
    <property type="match status" value="1"/>
</dbReference>
<dbReference type="NCBIfam" id="TIGR00418">
    <property type="entry name" value="thrS"/>
    <property type="match status" value="1"/>
</dbReference>
<protein>
    <recommendedName>
        <fullName evidence="3">threonine--tRNA ligase</fullName>
        <ecNumber evidence="3">6.1.1.3</ecNumber>
    </recommendedName>
    <alternativeName>
        <fullName evidence="11">Threonyl-tRNA synthetase</fullName>
    </alternativeName>
</protein>
<dbReference type="GO" id="GO:0005759">
    <property type="term" value="C:mitochondrial matrix"/>
    <property type="evidence" value="ECO:0007669"/>
    <property type="project" value="UniProtKB-SubCell"/>
</dbReference>
<evidence type="ECO:0000256" key="3">
    <source>
        <dbReference type="ARBA" id="ARBA00013163"/>
    </source>
</evidence>
<evidence type="ECO:0000256" key="1">
    <source>
        <dbReference type="ARBA" id="ARBA00004305"/>
    </source>
</evidence>
<evidence type="ECO:0000256" key="5">
    <source>
        <dbReference type="ARBA" id="ARBA00022741"/>
    </source>
</evidence>
<dbReference type="AlphaFoldDB" id="A0A6A5TQ32"/>
<feature type="region of interest" description="Disordered" evidence="13">
    <location>
        <begin position="421"/>
        <end position="447"/>
    </location>
</feature>
<accession>A0A6A5TQ32</accession>
<dbReference type="PANTHER" id="PTHR11451">
    <property type="entry name" value="THREONINE-TRNA LIGASE"/>
    <property type="match status" value="1"/>
</dbReference>
<keyword evidence="16" id="KW-1185">Reference proteome</keyword>
<dbReference type="Gene3D" id="3.30.930.10">
    <property type="entry name" value="Bira Bifunctional Protein, Domain 2"/>
    <property type="match status" value="1"/>
</dbReference>
<keyword evidence="10" id="KW-0030">Aminoacyl-tRNA synthetase</keyword>
<dbReference type="SUPFAM" id="SSF55681">
    <property type="entry name" value="Class II aaRS and biotin synthetases"/>
    <property type="match status" value="1"/>
</dbReference>
<feature type="compositionally biased region" description="Pro residues" evidence="13">
    <location>
        <begin position="422"/>
        <end position="439"/>
    </location>
</feature>
<dbReference type="InterPro" id="IPR002314">
    <property type="entry name" value="aa-tRNA-synt_IIb"/>
</dbReference>
<evidence type="ECO:0000256" key="13">
    <source>
        <dbReference type="SAM" id="MobiDB-lite"/>
    </source>
</evidence>
<dbReference type="InterPro" id="IPR033728">
    <property type="entry name" value="ThrRS_core"/>
</dbReference>
<evidence type="ECO:0000256" key="11">
    <source>
        <dbReference type="ARBA" id="ARBA00031900"/>
    </source>
</evidence>
<dbReference type="PRINTS" id="PR01047">
    <property type="entry name" value="TRNASYNTHTHR"/>
</dbReference>
<dbReference type="InterPro" id="IPR045864">
    <property type="entry name" value="aa-tRNA-synth_II/BPL/LPL"/>
</dbReference>
<keyword evidence="9" id="KW-0496">Mitochondrion</keyword>
<dbReference type="PANTHER" id="PTHR11451:SF50">
    <property type="entry name" value="THREONINE--TRNA LIGASE, MITOCHONDRIAL"/>
    <property type="match status" value="1"/>
</dbReference>
<comment type="subcellular location">
    <subcellularLocation>
        <location evidence="1">Mitochondrion matrix</location>
    </subcellularLocation>
</comment>
<dbReference type="InterPro" id="IPR006195">
    <property type="entry name" value="aa-tRNA-synth_II"/>
</dbReference>
<dbReference type="Pfam" id="PF00587">
    <property type="entry name" value="tRNA-synt_2b"/>
    <property type="match status" value="1"/>
</dbReference>
<keyword evidence="5" id="KW-0547">Nucleotide-binding</keyword>
<sequence>MPRLRQLSSIFQAAKRIQLRPVHYRDHARLLIRSCSCSAPQQFPQSVTASDQGNAQLNPTTSDPPTPTANHRYIARTHDLFITSRYSPGSPLLLPNGAYVFQKLQAFLRAQYPQFGFEEVITPTIYKKSLWEKSGHWDNYAEDMFSVQGRGLTGKTENAGPGQDEEFGLKPMNCPGHCLLFRDKTKSYRDLPVRYADFSALHRNEISGALSGLTRVRRFHQDDAHIFCRPDQILSEIESTLRFVGMVYDTFGLGPYKLLLSTRPKDHFIGTEEEWNRAEEQLTNALNNSGRDWATNEGDGAFYGPKIDIILKDSNGKEHQTATIQLDFQLPQRFDLSYPASLQEVETLPAVEGIDPSLRRPVIIHRAIYGSLERFMALLIEHYANKYPFWLAPRPATILLLNTEPSVIEYAQHIKAVLSGLPSPPPVSPDTPAPKPTPQPLSTTHLPIDIDVSSRSLQKKLFEARQKMYNHVIVVGNRETESKTMRLQIENQPNEDKAVGVLEEVLGRKMGDEDRSKGQISVGLGVEEARRYFEHLVGRYL</sequence>
<comment type="similarity">
    <text evidence="2">Belongs to the class-II aminoacyl-tRNA synthetase family.</text>
</comment>
<organism evidence="15 16">
    <name type="scientific">Byssothecium circinans</name>
    <dbReference type="NCBI Taxonomy" id="147558"/>
    <lineage>
        <taxon>Eukaryota</taxon>
        <taxon>Fungi</taxon>
        <taxon>Dikarya</taxon>
        <taxon>Ascomycota</taxon>
        <taxon>Pezizomycotina</taxon>
        <taxon>Dothideomycetes</taxon>
        <taxon>Pleosporomycetidae</taxon>
        <taxon>Pleosporales</taxon>
        <taxon>Massarineae</taxon>
        <taxon>Massarinaceae</taxon>
        <taxon>Byssothecium</taxon>
    </lineage>
</organism>
<reference evidence="15" key="1">
    <citation type="journal article" date="2020" name="Stud. Mycol.">
        <title>101 Dothideomycetes genomes: a test case for predicting lifestyles and emergence of pathogens.</title>
        <authorList>
            <person name="Haridas S."/>
            <person name="Albert R."/>
            <person name="Binder M."/>
            <person name="Bloem J."/>
            <person name="Labutti K."/>
            <person name="Salamov A."/>
            <person name="Andreopoulos B."/>
            <person name="Baker S."/>
            <person name="Barry K."/>
            <person name="Bills G."/>
            <person name="Bluhm B."/>
            <person name="Cannon C."/>
            <person name="Castanera R."/>
            <person name="Culley D."/>
            <person name="Daum C."/>
            <person name="Ezra D."/>
            <person name="Gonzalez J."/>
            <person name="Henrissat B."/>
            <person name="Kuo A."/>
            <person name="Liang C."/>
            <person name="Lipzen A."/>
            <person name="Lutzoni F."/>
            <person name="Magnuson J."/>
            <person name="Mondo S."/>
            <person name="Nolan M."/>
            <person name="Ohm R."/>
            <person name="Pangilinan J."/>
            <person name="Park H.-J."/>
            <person name="Ramirez L."/>
            <person name="Alfaro M."/>
            <person name="Sun H."/>
            <person name="Tritt A."/>
            <person name="Yoshinaga Y."/>
            <person name="Zwiers L.-H."/>
            <person name="Turgeon B."/>
            <person name="Goodwin S."/>
            <person name="Spatafora J."/>
            <person name="Crous P."/>
            <person name="Grigoriev I."/>
        </authorList>
    </citation>
    <scope>NUCLEOTIDE SEQUENCE</scope>
    <source>
        <strain evidence="15">CBS 675.92</strain>
    </source>
</reference>